<proteinExistence type="predicted"/>
<keyword evidence="2" id="KW-1185">Reference proteome</keyword>
<dbReference type="Proteomes" id="UP000316331">
    <property type="component" value="Unassembled WGS sequence"/>
</dbReference>
<dbReference type="EMBL" id="VFPG01000001">
    <property type="protein sequence ID" value="TQM29309.1"/>
    <property type="molecule type" value="Genomic_DNA"/>
</dbReference>
<evidence type="ECO:0000313" key="1">
    <source>
        <dbReference type="EMBL" id="TQM29309.1"/>
    </source>
</evidence>
<organism evidence="1 2">
    <name type="scientific">Nocardia bhagyanarayanae</name>
    <dbReference type="NCBI Taxonomy" id="1215925"/>
    <lineage>
        <taxon>Bacteria</taxon>
        <taxon>Bacillati</taxon>
        <taxon>Actinomycetota</taxon>
        <taxon>Actinomycetes</taxon>
        <taxon>Mycobacteriales</taxon>
        <taxon>Nocardiaceae</taxon>
        <taxon>Nocardia</taxon>
    </lineage>
</organism>
<reference evidence="1 2" key="1">
    <citation type="submission" date="2019-06" db="EMBL/GenBank/DDBJ databases">
        <title>Sequencing the genomes of 1000 actinobacteria strains.</title>
        <authorList>
            <person name="Klenk H.-P."/>
        </authorList>
    </citation>
    <scope>NUCLEOTIDE SEQUENCE [LARGE SCALE GENOMIC DNA]</scope>
    <source>
        <strain evidence="1 2">DSM 103495</strain>
    </source>
</reference>
<protein>
    <submittedName>
        <fullName evidence="1">Uncharacterized protein</fullName>
    </submittedName>
</protein>
<name>A0A543F667_9NOCA</name>
<evidence type="ECO:0000313" key="2">
    <source>
        <dbReference type="Proteomes" id="UP000316331"/>
    </source>
</evidence>
<dbReference type="AlphaFoldDB" id="A0A543F667"/>
<sequence length="225" mass="24397">MPVGSSPYAGRVNYDHVLLPSGVAANLAEVEAYLVGQQGVDEAEVVAEMAAEINEANLELPEEDSFLSGESVGGTANGSVLHVACPYDAIGYVRQLLFDIATPRDYAIYDPQLAWLIDPAGHVPVTVTHGGAGTFPYLTKALVDQWIPELAPPNPYLIVERGDHDYIQTYRGKPGEYTVEYRDGGPERHYGATLADPAAVAALIWAWTTGERDALARVPWTRVEF</sequence>
<comment type="caution">
    <text evidence="1">The sequence shown here is derived from an EMBL/GenBank/DDBJ whole genome shotgun (WGS) entry which is preliminary data.</text>
</comment>
<accession>A0A543F667</accession>
<gene>
    <name evidence="1" type="ORF">FB390_0903</name>
</gene>